<proteinExistence type="predicted"/>
<dbReference type="GeneID" id="13541059"/>
<reference evidence="3" key="1">
    <citation type="journal article" date="2011" name="Proc. Natl. Acad. Sci. U.S.A.">
        <title>Obligate biotrophy features unraveled by the genomic analysis of rust fungi.</title>
        <authorList>
            <person name="Duplessis S."/>
            <person name="Cuomo C.A."/>
            <person name="Lin Y.-C."/>
            <person name="Aerts A."/>
            <person name="Tisserant E."/>
            <person name="Veneault-Fourrey C."/>
            <person name="Joly D.L."/>
            <person name="Hacquard S."/>
            <person name="Amselem J."/>
            <person name="Cantarel B.L."/>
            <person name="Chiu R."/>
            <person name="Coutinho P.M."/>
            <person name="Feau N."/>
            <person name="Field M."/>
            <person name="Frey P."/>
            <person name="Gelhaye E."/>
            <person name="Goldberg J."/>
            <person name="Grabherr M.G."/>
            <person name="Kodira C.D."/>
            <person name="Kohler A."/>
            <person name="Kuees U."/>
            <person name="Lindquist E.A."/>
            <person name="Lucas S.M."/>
            <person name="Mago R."/>
            <person name="Mauceli E."/>
            <person name="Morin E."/>
            <person name="Murat C."/>
            <person name="Pangilinan J.L."/>
            <person name="Park R."/>
            <person name="Pearson M."/>
            <person name="Quesneville H."/>
            <person name="Rouhier N."/>
            <person name="Sakthikumar S."/>
            <person name="Salamov A.A."/>
            <person name="Schmutz J."/>
            <person name="Selles B."/>
            <person name="Shapiro H."/>
            <person name="Tanguay P."/>
            <person name="Tuskan G.A."/>
            <person name="Henrissat B."/>
            <person name="Van de Peer Y."/>
            <person name="Rouze P."/>
            <person name="Ellis J.G."/>
            <person name="Dodds P.N."/>
            <person name="Schein J.E."/>
            <person name="Zhong S."/>
            <person name="Hamelin R.C."/>
            <person name="Grigoriev I.V."/>
            <person name="Szabo L.J."/>
            <person name="Martin F."/>
        </authorList>
    </citation>
    <scope>NUCLEOTIDE SEQUENCE [LARGE SCALE GENOMIC DNA]</scope>
    <source>
        <strain evidence="3">CRL 75-36-700-3 / race SCCL</strain>
    </source>
</reference>
<organism evidence="2 3">
    <name type="scientific">Puccinia graminis f. sp. tritici (strain CRL 75-36-700-3 / race SCCL)</name>
    <name type="common">Black stem rust fungus</name>
    <dbReference type="NCBI Taxonomy" id="418459"/>
    <lineage>
        <taxon>Eukaryota</taxon>
        <taxon>Fungi</taxon>
        <taxon>Dikarya</taxon>
        <taxon>Basidiomycota</taxon>
        <taxon>Pucciniomycotina</taxon>
        <taxon>Pucciniomycetes</taxon>
        <taxon>Pucciniales</taxon>
        <taxon>Pucciniaceae</taxon>
        <taxon>Puccinia</taxon>
    </lineage>
</organism>
<dbReference type="OrthoDB" id="10442386at2759"/>
<dbReference type="InParanoid" id="H6QU40"/>
<dbReference type="EMBL" id="DS178328">
    <property type="protein sequence ID" value="EHS64452.1"/>
    <property type="molecule type" value="Genomic_DNA"/>
</dbReference>
<gene>
    <name evidence="2" type="ORF">PGTG_22266</name>
</gene>
<evidence type="ECO:0000313" key="2">
    <source>
        <dbReference type="EMBL" id="EHS64452.1"/>
    </source>
</evidence>
<dbReference type="VEuPathDB" id="FungiDB:PGTG_22266"/>
<dbReference type="Proteomes" id="UP000008783">
    <property type="component" value="Unassembled WGS sequence"/>
</dbReference>
<accession>H6QU40</accession>
<name>H6QU40_PUCGT</name>
<dbReference type="HOGENOM" id="CLU_1856288_0_0_1"/>
<feature type="region of interest" description="Disordered" evidence="1">
    <location>
        <begin position="1"/>
        <end position="21"/>
    </location>
</feature>
<dbReference type="KEGG" id="pgr:PGTG_22266"/>
<dbReference type="AlphaFoldDB" id="H6QU40"/>
<keyword evidence="3" id="KW-1185">Reference proteome</keyword>
<protein>
    <submittedName>
        <fullName evidence="2">Uncharacterized protein</fullName>
    </submittedName>
</protein>
<dbReference type="RefSeq" id="XP_003888979.1">
    <property type="nucleotide sequence ID" value="XM_003888930.1"/>
</dbReference>
<evidence type="ECO:0000256" key="1">
    <source>
        <dbReference type="SAM" id="MobiDB-lite"/>
    </source>
</evidence>
<sequence>MPTYCSQLEGRRKPALQPRASQRCRVKPTAGIYAPRYEAPPIFRRGGTGQAYGILSVKHPSTRACGVSQMAVAGTHRARRPADQSDISRTWQNTTSMTTVSMNPVLAQLDTLETKVNHPIDRQAWAIAIRTTNDSKQF</sequence>
<evidence type="ECO:0000313" key="3">
    <source>
        <dbReference type="Proteomes" id="UP000008783"/>
    </source>
</evidence>